<dbReference type="Gene3D" id="3.40.190.10">
    <property type="entry name" value="Periplasmic binding protein-like II"/>
    <property type="match status" value="1"/>
</dbReference>
<dbReference type="InterPro" id="IPR039424">
    <property type="entry name" value="SBP_5"/>
</dbReference>
<name>A0ABX0DDW5_9MICC</name>
<dbReference type="PIRSF" id="PIRSF002741">
    <property type="entry name" value="MppA"/>
    <property type="match status" value="1"/>
</dbReference>
<feature type="signal peptide" evidence="1">
    <location>
        <begin position="1"/>
        <end position="23"/>
    </location>
</feature>
<dbReference type="CDD" id="cd08509">
    <property type="entry name" value="PBP2_TmCBP_oligosaccharides_like"/>
    <property type="match status" value="1"/>
</dbReference>
<dbReference type="SUPFAM" id="SSF53850">
    <property type="entry name" value="Periplasmic binding protein-like II"/>
    <property type="match status" value="1"/>
</dbReference>
<dbReference type="Proteomes" id="UP000479226">
    <property type="component" value="Unassembled WGS sequence"/>
</dbReference>
<evidence type="ECO:0000259" key="2">
    <source>
        <dbReference type="Pfam" id="PF00496"/>
    </source>
</evidence>
<dbReference type="InterPro" id="IPR000914">
    <property type="entry name" value="SBP_5_dom"/>
</dbReference>
<dbReference type="InterPro" id="IPR030678">
    <property type="entry name" value="Peptide/Ni-bd"/>
</dbReference>
<proteinExistence type="predicted"/>
<reference evidence="3 4" key="1">
    <citation type="submission" date="2020-02" db="EMBL/GenBank/DDBJ databases">
        <title>Genome sequence of the type strain DSM 27180 of Arthrobacter silviterrae.</title>
        <authorList>
            <person name="Gao J."/>
            <person name="Sun J."/>
        </authorList>
    </citation>
    <scope>NUCLEOTIDE SEQUENCE [LARGE SCALE GENOMIC DNA]</scope>
    <source>
        <strain evidence="3 4">DSM 27180</strain>
    </source>
</reference>
<comment type="caution">
    <text evidence="3">The sequence shown here is derived from an EMBL/GenBank/DDBJ whole genome shotgun (WGS) entry which is preliminary data.</text>
</comment>
<dbReference type="EMBL" id="JAAKZI010000030">
    <property type="protein sequence ID" value="NGN84796.1"/>
    <property type="molecule type" value="Genomic_DNA"/>
</dbReference>
<evidence type="ECO:0000256" key="1">
    <source>
        <dbReference type="SAM" id="SignalP"/>
    </source>
</evidence>
<keyword evidence="4" id="KW-1185">Reference proteome</keyword>
<dbReference type="PANTHER" id="PTHR30290:SF82">
    <property type="entry name" value="ABC-TYPE DIPEPTIDE_OLIGOPEPTIDE TRANSPORT SYSTEM, PERIPLASMIC COMPONENT"/>
    <property type="match status" value="1"/>
</dbReference>
<feature type="chain" id="PRO_5046442564" evidence="1">
    <location>
        <begin position="24"/>
        <end position="554"/>
    </location>
</feature>
<accession>A0ABX0DDW5</accession>
<sequence length="554" mass="59781">MPKNKRSTSLTILAASAVLGAMALSGCSGVHGASAGKTSDGILRIPREDTATFTANFNPFSPTALPMTTQAVFEPLLIVNPMTGKAVPWLGKSWTVDPDGKGVTFTLRSDVKWSDGQPMTAADVVSTFTLAQKIQGGYSYLSKVSAVNPTTVRFDFNKAYSPGLYEIGAQVIVPEHVWSKVSDPAKFTNANPVGTGPYTKVSHFQTQSYELDKNPNYWQPQKQQINGIEMLAFAGNSGANLAFENGDVDWSDQFIPSIQKSYVDKDPAHRKFWYPTTGGTIQWQLNTTKAPFNDVNVRKALSMAVDRSQVATLGESSYTHPADCTGLTDGYASWKDASIVNSCDWTKLNVAEANKMLDAAGYPRGANGIRTLKSGKPFAFSISVGSASSDWISVAQVIAKNMQAIGVQMTVSSPDWSQVVDGYSKGTFDTGIVWTNDATTPYEFYRGEMSQNSVVPVGTSANENYHRFGDAQATSLLNQMAATSDPAKQKTIVDQLQARFNTTAPAIPLFPSPVWGAYSDQNFTGWPTATDPYATLSARSSTTTLVLTSLKPVK</sequence>
<gene>
    <name evidence="3" type="ORF">G6N77_15220</name>
</gene>
<dbReference type="PANTHER" id="PTHR30290">
    <property type="entry name" value="PERIPLASMIC BINDING COMPONENT OF ABC TRANSPORTER"/>
    <property type="match status" value="1"/>
</dbReference>
<keyword evidence="1" id="KW-0732">Signal</keyword>
<feature type="domain" description="Solute-binding protein family 5" evidence="2">
    <location>
        <begin position="86"/>
        <end position="446"/>
    </location>
</feature>
<evidence type="ECO:0000313" key="4">
    <source>
        <dbReference type="Proteomes" id="UP000479226"/>
    </source>
</evidence>
<protein>
    <submittedName>
        <fullName evidence="3">ABC transporter substrate-binding protein</fullName>
    </submittedName>
</protein>
<dbReference type="PROSITE" id="PS51257">
    <property type="entry name" value="PROKAR_LIPOPROTEIN"/>
    <property type="match status" value="1"/>
</dbReference>
<organism evidence="3 4">
    <name type="scientific">Arthrobacter silviterrae</name>
    <dbReference type="NCBI Taxonomy" id="2026658"/>
    <lineage>
        <taxon>Bacteria</taxon>
        <taxon>Bacillati</taxon>
        <taxon>Actinomycetota</taxon>
        <taxon>Actinomycetes</taxon>
        <taxon>Micrococcales</taxon>
        <taxon>Micrococcaceae</taxon>
        <taxon>Arthrobacter</taxon>
    </lineage>
</organism>
<evidence type="ECO:0000313" key="3">
    <source>
        <dbReference type="EMBL" id="NGN84796.1"/>
    </source>
</evidence>
<dbReference type="Pfam" id="PF00496">
    <property type="entry name" value="SBP_bac_5"/>
    <property type="match status" value="1"/>
</dbReference>
<dbReference type="Gene3D" id="3.10.105.10">
    <property type="entry name" value="Dipeptide-binding Protein, Domain 3"/>
    <property type="match status" value="1"/>
</dbReference>
<dbReference type="Gene3D" id="3.90.76.10">
    <property type="entry name" value="Dipeptide-binding Protein, Domain 1"/>
    <property type="match status" value="1"/>
</dbReference>